<name>A0A5R9DVA2_9LACT</name>
<protein>
    <submittedName>
        <fullName evidence="2">Adenine phosphoribosyltransferase</fullName>
        <ecNumber evidence="2">2.4.2.7</ecNumber>
    </submittedName>
</protein>
<keyword evidence="2" id="KW-0328">Glycosyltransferase</keyword>
<keyword evidence="2" id="KW-0808">Transferase</keyword>
<dbReference type="PANTHER" id="PTHR43218">
    <property type="entry name" value="PHOSPHORIBOSYLTRANSFERASE-RELATED"/>
    <property type="match status" value="1"/>
</dbReference>
<dbReference type="SUPFAM" id="SSF53271">
    <property type="entry name" value="PRTase-like"/>
    <property type="match status" value="1"/>
</dbReference>
<dbReference type="GO" id="GO:0003999">
    <property type="term" value="F:adenine phosphoribosyltransferase activity"/>
    <property type="evidence" value="ECO:0007669"/>
    <property type="project" value="UniProtKB-EC"/>
</dbReference>
<dbReference type="InterPro" id="IPR029057">
    <property type="entry name" value="PRTase-like"/>
</dbReference>
<dbReference type="Pfam" id="PF00156">
    <property type="entry name" value="Pribosyltran"/>
    <property type="match status" value="1"/>
</dbReference>
<organism evidence="2 3">
    <name type="scientific">Ruoffia tabacinasalis</name>
    <dbReference type="NCBI Taxonomy" id="87458"/>
    <lineage>
        <taxon>Bacteria</taxon>
        <taxon>Bacillati</taxon>
        <taxon>Bacillota</taxon>
        <taxon>Bacilli</taxon>
        <taxon>Lactobacillales</taxon>
        <taxon>Aerococcaceae</taxon>
        <taxon>Ruoffia</taxon>
    </lineage>
</organism>
<dbReference type="CDD" id="cd06223">
    <property type="entry name" value="PRTases_typeI"/>
    <property type="match status" value="1"/>
</dbReference>
<dbReference type="PANTHER" id="PTHR43218:SF1">
    <property type="entry name" value="PHOSPHORIBOSYLTRANSFERASE"/>
    <property type="match status" value="1"/>
</dbReference>
<evidence type="ECO:0000259" key="1">
    <source>
        <dbReference type="Pfam" id="PF00156"/>
    </source>
</evidence>
<gene>
    <name evidence="2" type="ORF">FEZ33_05825</name>
</gene>
<evidence type="ECO:0000313" key="3">
    <source>
        <dbReference type="Proteomes" id="UP000306420"/>
    </source>
</evidence>
<sequence length="179" mass="19378">MKTFDLTIAGLKRSLPIVRLSENLAIASFVLLGDTELAVLGAEALADKINTEFDYFLTAEAKGIPLVQCIAQEFNHPKFYVARKSVKAYMDNPLITEVLSITTQASQQLVLDGKDAAELKGKKVILIDDVISTGDSLAALKQLAEEAGAIVVDQLALLAEGDAAKRTDIQFLEELPLFD</sequence>
<dbReference type="EC" id="2.4.2.7" evidence="2"/>
<reference evidence="2 3" key="1">
    <citation type="submission" date="2019-05" db="EMBL/GenBank/DDBJ databases">
        <title>The metagenome of a microbial culture collection derived from dairy environment covers the genomic content of the human microbiome.</title>
        <authorList>
            <person name="Roder T."/>
            <person name="Wuthrich D."/>
            <person name="Sattari Z."/>
            <person name="Von Ah U."/>
            <person name="Bar C."/>
            <person name="Ronchi F."/>
            <person name="Macpherson A.J."/>
            <person name="Ganal-Vonarburg S.C."/>
            <person name="Bruggmann R."/>
            <person name="Vergeres G."/>
        </authorList>
    </citation>
    <scope>NUCLEOTIDE SEQUENCE [LARGE SCALE GENOMIC DNA]</scope>
    <source>
        <strain evidence="2 3">FAM 24227</strain>
    </source>
</reference>
<dbReference type="InterPro" id="IPR000836">
    <property type="entry name" value="PRTase_dom"/>
</dbReference>
<feature type="domain" description="Phosphoribosyltransferase" evidence="1">
    <location>
        <begin position="43"/>
        <end position="166"/>
    </location>
</feature>
<comment type="caution">
    <text evidence="2">The sequence shown here is derived from an EMBL/GenBank/DDBJ whole genome shotgun (WGS) entry which is preliminary data.</text>
</comment>
<dbReference type="EMBL" id="VBSP01000016">
    <property type="protein sequence ID" value="TLQ41482.1"/>
    <property type="molecule type" value="Genomic_DNA"/>
</dbReference>
<dbReference type="AlphaFoldDB" id="A0A5R9DVA2"/>
<dbReference type="Proteomes" id="UP000306420">
    <property type="component" value="Unassembled WGS sequence"/>
</dbReference>
<dbReference type="NCBIfam" id="NF005592">
    <property type="entry name" value="PRK07322.1"/>
    <property type="match status" value="1"/>
</dbReference>
<accession>A0A5R9DVA2</accession>
<dbReference type="OrthoDB" id="4213751at2"/>
<proteinExistence type="predicted"/>
<evidence type="ECO:0000313" key="2">
    <source>
        <dbReference type="EMBL" id="TLQ41482.1"/>
    </source>
</evidence>
<dbReference type="Gene3D" id="3.40.50.2020">
    <property type="match status" value="1"/>
</dbReference>
<dbReference type="RefSeq" id="WP_138404466.1">
    <property type="nucleotide sequence ID" value="NZ_VBSP01000016.1"/>
</dbReference>